<keyword evidence="2" id="KW-1133">Transmembrane helix</keyword>
<dbReference type="Proteomes" id="UP000028186">
    <property type="component" value="Chromosome I"/>
</dbReference>
<feature type="domain" description="TadE-like" evidence="3">
    <location>
        <begin position="42"/>
        <end position="84"/>
    </location>
</feature>
<accession>A0A068TE01</accession>
<dbReference type="eggNOG" id="COG4961">
    <property type="taxonomic scope" value="Bacteria"/>
</dbReference>
<dbReference type="PATRIC" id="fig|1028801.3.peg.4409"/>
<keyword evidence="2" id="KW-0812">Transmembrane</keyword>
<feature type="region of interest" description="Disordered" evidence="1">
    <location>
        <begin position="1"/>
        <end position="26"/>
    </location>
</feature>
<proteinExistence type="predicted"/>
<keyword evidence="2" id="KW-0472">Membrane</keyword>
<reference evidence="5" key="1">
    <citation type="journal article" date="2014" name="BMC Genomics">
        <title>Genome sequencing of two Neorhizobium galegae strains reveals a noeT gene responsible for the unusual acetylation of the nodulation factors.</title>
        <authorList>
            <person name="Osterman J."/>
            <person name="Marsh J."/>
            <person name="Laine P.K."/>
            <person name="Zeng Z."/>
            <person name="Alatalo E."/>
            <person name="Sullivan J.T."/>
            <person name="Young J.P."/>
            <person name="Thomas-Oates J."/>
            <person name="Paulin L."/>
            <person name="Lindstrom K."/>
        </authorList>
    </citation>
    <scope>NUCLEOTIDE SEQUENCE [LARGE SCALE GENOMIC DNA]</scope>
    <source>
        <strain evidence="5">HAMBI 1141</strain>
    </source>
</reference>
<evidence type="ECO:0000256" key="2">
    <source>
        <dbReference type="SAM" id="Phobius"/>
    </source>
</evidence>
<dbReference type="HOGENOM" id="CLU_111553_0_0_5"/>
<sequence>MLKPGCRAGTMCQDHDDTRSGAPVPVKGKRGAWRRIIRSKDGAAAIEFALLAIPYFLIVFAIVETFIAYTGEQLVANAVDTMARKLRTGNITYGLNRGTDKNQTEFRRAFCAEISILITCSDAEITTPDKLLLDVRSFASFALIPKTIPRSTSGGDFGELDTSSFAYAPGPAKSINMLRAYYRWDVVTDLIRPYITNVRPANGGRPNYFLIVETSAFRAEDYP</sequence>
<dbReference type="Pfam" id="PF07811">
    <property type="entry name" value="TadE"/>
    <property type="match status" value="1"/>
</dbReference>
<dbReference type="KEGG" id="ngl:RG1141_CH43410"/>
<protein>
    <submittedName>
        <fullName evidence="4">TadE family protein</fullName>
    </submittedName>
</protein>
<gene>
    <name evidence="4" type="ORF">RG1141_CH43410</name>
</gene>
<evidence type="ECO:0000259" key="3">
    <source>
        <dbReference type="Pfam" id="PF07811"/>
    </source>
</evidence>
<dbReference type="AlphaFoldDB" id="A0A068TE01"/>
<dbReference type="InterPro" id="IPR012495">
    <property type="entry name" value="TadE-like_dom"/>
</dbReference>
<organism evidence="4 5">
    <name type="scientific">Neorhizobium galegae bv. officinalis bv. officinalis str. HAMBI 1141</name>
    <dbReference type="NCBI Taxonomy" id="1028801"/>
    <lineage>
        <taxon>Bacteria</taxon>
        <taxon>Pseudomonadati</taxon>
        <taxon>Pseudomonadota</taxon>
        <taxon>Alphaproteobacteria</taxon>
        <taxon>Hyphomicrobiales</taxon>
        <taxon>Rhizobiaceae</taxon>
        <taxon>Rhizobium/Agrobacterium group</taxon>
        <taxon>Neorhizobium</taxon>
    </lineage>
</organism>
<evidence type="ECO:0000313" key="5">
    <source>
        <dbReference type="Proteomes" id="UP000028186"/>
    </source>
</evidence>
<evidence type="ECO:0000256" key="1">
    <source>
        <dbReference type="SAM" id="MobiDB-lite"/>
    </source>
</evidence>
<name>A0A068TE01_NEOGA</name>
<dbReference type="EMBL" id="HG938355">
    <property type="protein sequence ID" value="CDN56653.1"/>
    <property type="molecule type" value="Genomic_DNA"/>
</dbReference>
<evidence type="ECO:0000313" key="4">
    <source>
        <dbReference type="EMBL" id="CDN56653.1"/>
    </source>
</evidence>
<feature type="transmembrane region" description="Helical" evidence="2">
    <location>
        <begin position="44"/>
        <end position="69"/>
    </location>
</feature>